<evidence type="ECO:0000256" key="3">
    <source>
        <dbReference type="ARBA" id="ARBA00022679"/>
    </source>
</evidence>
<proteinExistence type="inferred from homology"/>
<dbReference type="EMBL" id="JAASQI010000001">
    <property type="protein sequence ID" value="NIJ56397.1"/>
    <property type="molecule type" value="Genomic_DNA"/>
</dbReference>
<keyword evidence="7" id="KW-0270">Exopolysaccharide synthesis</keyword>
<protein>
    <submittedName>
        <fullName evidence="10">Colanic acid biosynthesis UDP-glucose lipid carrier transferase</fullName>
    </submittedName>
</protein>
<dbReference type="Pfam" id="PF13727">
    <property type="entry name" value="CoA_binding_3"/>
    <property type="match status" value="1"/>
</dbReference>
<dbReference type="PANTHER" id="PTHR30576">
    <property type="entry name" value="COLANIC BIOSYNTHESIS UDP-GLUCOSE LIPID CARRIER TRANSFERASE"/>
    <property type="match status" value="1"/>
</dbReference>
<dbReference type="GO" id="GO:0016740">
    <property type="term" value="F:transferase activity"/>
    <property type="evidence" value="ECO:0007669"/>
    <property type="project" value="UniProtKB-KW"/>
</dbReference>
<feature type="transmembrane region" description="Helical" evidence="8">
    <location>
        <begin position="76"/>
        <end position="98"/>
    </location>
</feature>
<feature type="transmembrane region" description="Helical" evidence="8">
    <location>
        <begin position="12"/>
        <end position="32"/>
    </location>
</feature>
<comment type="caution">
    <text evidence="10">The sequence shown here is derived from an EMBL/GenBank/DDBJ whole genome shotgun (WGS) entry which is preliminary data.</text>
</comment>
<evidence type="ECO:0000256" key="5">
    <source>
        <dbReference type="ARBA" id="ARBA00022989"/>
    </source>
</evidence>
<feature type="domain" description="Bacterial sugar transferase" evidence="9">
    <location>
        <begin position="271"/>
        <end position="455"/>
    </location>
</feature>
<name>A0ABX0UUE9_9HYPH</name>
<dbReference type="InterPro" id="IPR003362">
    <property type="entry name" value="Bact_transf"/>
</dbReference>
<comment type="similarity">
    <text evidence="2">Belongs to the bacterial sugar transferase family.</text>
</comment>
<reference evidence="10 11" key="1">
    <citation type="submission" date="2020-03" db="EMBL/GenBank/DDBJ databases">
        <title>Genomic Encyclopedia of Type Strains, Phase IV (KMG-IV): sequencing the most valuable type-strain genomes for metagenomic binning, comparative biology and taxonomic classification.</title>
        <authorList>
            <person name="Goeker M."/>
        </authorList>
    </citation>
    <scope>NUCLEOTIDE SEQUENCE [LARGE SCALE GENOMIC DNA]</scope>
    <source>
        <strain evidence="10 11">DSM 103870</strain>
    </source>
</reference>
<feature type="transmembrane region" description="Helical" evidence="8">
    <location>
        <begin position="38"/>
        <end position="55"/>
    </location>
</feature>
<dbReference type="RefSeq" id="WP_166947834.1">
    <property type="nucleotide sequence ID" value="NZ_JAASQI010000001.1"/>
</dbReference>
<sequence>MTRWTHGLINRLAMLVDIAMLTAGAVAAHVLWADGAAARSAALCLLQAAIYRAVMKAGGAYRAEYYRSAGRQIRQVAVGAGVTVVAVTVFETALVPGAPSYGAAVPLSMLPPFAALLFGRLAIVLPGMHHLARRAVLRRRVVIVGAVAEAERAISRLNRNDAGLMQCIGVFTDDTAGMGAVADVPVLGRTDDLLTWDGRDALDLVIVALPWDDIVRLGMLIDRLGRLSVDVTVSLTHDAFRPRFAQVLRVGELPTLQVVRQPLKGTLLFAKWIEDKVVAVAGLAVTLPLLLLAALLIRLESPGPVLFRQQRVGRNDRPFTLYKLRTMRVDPVDDGTRGTLRGDARITRVGAILRRTSLDELPQLFNVLEGHMSIVGPRPHVARMDVGGRQYDTVGAYMHRYRMKPGITGWAQINGMRGGIHSLEKAERGVELDLYYVENWSLWLDIKIILLTLTKGMAGSDVF</sequence>
<evidence type="ECO:0000256" key="4">
    <source>
        <dbReference type="ARBA" id="ARBA00022692"/>
    </source>
</evidence>
<accession>A0ABX0UUE9</accession>
<comment type="subcellular location">
    <subcellularLocation>
        <location evidence="1">Membrane</location>
        <topology evidence="1">Multi-pass membrane protein</topology>
    </subcellularLocation>
</comment>
<dbReference type="PANTHER" id="PTHR30576:SF0">
    <property type="entry name" value="UNDECAPRENYL-PHOSPHATE N-ACETYLGALACTOSAMINYL 1-PHOSPHATE TRANSFERASE-RELATED"/>
    <property type="match status" value="1"/>
</dbReference>
<evidence type="ECO:0000256" key="8">
    <source>
        <dbReference type="SAM" id="Phobius"/>
    </source>
</evidence>
<evidence type="ECO:0000313" key="10">
    <source>
        <dbReference type="EMBL" id="NIJ56397.1"/>
    </source>
</evidence>
<dbReference type="InterPro" id="IPR017475">
    <property type="entry name" value="EPS_sugar_tfrase"/>
</dbReference>
<evidence type="ECO:0000313" key="11">
    <source>
        <dbReference type="Proteomes" id="UP001429580"/>
    </source>
</evidence>
<evidence type="ECO:0000256" key="1">
    <source>
        <dbReference type="ARBA" id="ARBA00004141"/>
    </source>
</evidence>
<evidence type="ECO:0000256" key="6">
    <source>
        <dbReference type="ARBA" id="ARBA00023136"/>
    </source>
</evidence>
<feature type="transmembrane region" description="Helical" evidence="8">
    <location>
        <begin position="110"/>
        <end position="131"/>
    </location>
</feature>
<gene>
    <name evidence="10" type="ORF">FHS82_000210</name>
</gene>
<organism evidence="10 11">
    <name type="scientific">Pseudochelatococcus lubricantis</name>
    <dbReference type="NCBI Taxonomy" id="1538102"/>
    <lineage>
        <taxon>Bacteria</taxon>
        <taxon>Pseudomonadati</taxon>
        <taxon>Pseudomonadota</taxon>
        <taxon>Alphaproteobacteria</taxon>
        <taxon>Hyphomicrobiales</taxon>
        <taxon>Chelatococcaceae</taxon>
        <taxon>Pseudochelatococcus</taxon>
    </lineage>
</organism>
<evidence type="ECO:0000256" key="2">
    <source>
        <dbReference type="ARBA" id="ARBA00006464"/>
    </source>
</evidence>
<evidence type="ECO:0000256" key="7">
    <source>
        <dbReference type="ARBA" id="ARBA00023169"/>
    </source>
</evidence>
<keyword evidence="6 8" id="KW-0472">Membrane</keyword>
<feature type="transmembrane region" description="Helical" evidence="8">
    <location>
        <begin position="277"/>
        <end position="297"/>
    </location>
</feature>
<dbReference type="Proteomes" id="UP001429580">
    <property type="component" value="Unassembled WGS sequence"/>
</dbReference>
<evidence type="ECO:0000259" key="9">
    <source>
        <dbReference type="Pfam" id="PF02397"/>
    </source>
</evidence>
<dbReference type="Pfam" id="PF02397">
    <property type="entry name" value="Bac_transf"/>
    <property type="match status" value="1"/>
</dbReference>
<keyword evidence="11" id="KW-1185">Reference proteome</keyword>
<keyword evidence="4 8" id="KW-0812">Transmembrane</keyword>
<dbReference type="Gene3D" id="3.40.50.720">
    <property type="entry name" value="NAD(P)-binding Rossmann-like Domain"/>
    <property type="match status" value="1"/>
</dbReference>
<keyword evidence="3 10" id="KW-0808">Transferase</keyword>
<keyword evidence="5 8" id="KW-1133">Transmembrane helix</keyword>
<dbReference type="NCBIfam" id="TIGR03025">
    <property type="entry name" value="EPS_sugtrans"/>
    <property type="match status" value="1"/>
</dbReference>